<dbReference type="PANTHER" id="PTHR38421">
    <property type="entry name" value="TRANSMEMBRANE PROTEIN USGS"/>
    <property type="match status" value="1"/>
</dbReference>
<evidence type="ECO:0000313" key="2">
    <source>
        <dbReference type="EMBL" id="CDO55635.1"/>
    </source>
</evidence>
<keyword evidence="1" id="KW-1133">Transmembrane helix</keyword>
<feature type="transmembrane region" description="Helical" evidence="1">
    <location>
        <begin position="47"/>
        <end position="70"/>
    </location>
</feature>
<proteinExistence type="predicted"/>
<feature type="transmembrane region" description="Helical" evidence="1">
    <location>
        <begin position="225"/>
        <end position="242"/>
    </location>
</feature>
<dbReference type="PANTHER" id="PTHR38421:SF1">
    <property type="entry name" value="TRANSMEMBRANE PROTEIN"/>
    <property type="match status" value="1"/>
</dbReference>
<evidence type="ECO:0000256" key="1">
    <source>
        <dbReference type="SAM" id="Phobius"/>
    </source>
</evidence>
<keyword evidence="1" id="KW-0812">Transmembrane</keyword>
<feature type="transmembrane region" description="Helical" evidence="1">
    <location>
        <begin position="90"/>
        <end position="109"/>
    </location>
</feature>
<comment type="caution">
    <text evidence="2">The sequence shown here is derived from an EMBL/GenBank/DDBJ whole genome shotgun (WGS) entry which is preliminary data.</text>
</comment>
<feature type="transmembrane region" description="Helical" evidence="1">
    <location>
        <begin position="195"/>
        <end position="219"/>
    </location>
</feature>
<keyword evidence="3" id="KW-1185">Reference proteome</keyword>
<protein>
    <submittedName>
        <fullName evidence="2">Uncharacterized protein</fullName>
    </submittedName>
</protein>
<sequence>MPSPIFMSRPPVGFSAIAVLRGAQLSLLGSFRAFRNNQFYTSKQIRLLFKAIFLSLLIQLMIMLPVWWLSCMVWLIQQFFASQPDSMKQIVQSLYFVASSVFDIGFILISSIRFMGTHLDDLFLVALQYSNPQYYESLQKSYYSIKDSEEFPERFFTDQPQVSSASEYNALLILDQVKENRRLKLFLTKNLKRSALTLSCFVLSFIPIIGPFVIPAITLVSTHKIMGAPVAFTLFISSITFLDRNQSILILSSFWASRSLMNDLLSPFFTRVPFSKTDKTHWLRTREGIMFGFGMAFYWLVKNLPMVSRVLIYGIAQASAAFLVTKVSQPPPKVYGAQLLRWIENEVVWTEQDTFLYGGILE</sequence>
<feature type="transmembrane region" description="Helical" evidence="1">
    <location>
        <begin position="12"/>
        <end position="35"/>
    </location>
</feature>
<dbReference type="AlphaFoldDB" id="A0A0J9XDN8"/>
<gene>
    <name evidence="2" type="ORF">BN980_GECA12s00153g</name>
</gene>
<dbReference type="Proteomes" id="UP000242525">
    <property type="component" value="Unassembled WGS sequence"/>
</dbReference>
<reference evidence="2" key="1">
    <citation type="submission" date="2014-03" db="EMBL/GenBank/DDBJ databases">
        <authorList>
            <person name="Casaregola S."/>
        </authorList>
    </citation>
    <scope>NUCLEOTIDE SEQUENCE [LARGE SCALE GENOMIC DNA]</scope>
    <source>
        <strain evidence="2">CLIB 918</strain>
    </source>
</reference>
<dbReference type="OrthoDB" id="10041630at2759"/>
<keyword evidence="1" id="KW-0472">Membrane</keyword>
<organism evidence="2 3">
    <name type="scientific">Geotrichum candidum</name>
    <name type="common">Oospora lactis</name>
    <name type="synonym">Dipodascus geotrichum</name>
    <dbReference type="NCBI Taxonomy" id="1173061"/>
    <lineage>
        <taxon>Eukaryota</taxon>
        <taxon>Fungi</taxon>
        <taxon>Dikarya</taxon>
        <taxon>Ascomycota</taxon>
        <taxon>Saccharomycotina</taxon>
        <taxon>Dipodascomycetes</taxon>
        <taxon>Dipodascales</taxon>
        <taxon>Dipodascaceae</taxon>
        <taxon>Geotrichum</taxon>
    </lineage>
</organism>
<name>A0A0J9XDN8_GEOCN</name>
<accession>A0A0J9XDN8</accession>
<evidence type="ECO:0000313" key="3">
    <source>
        <dbReference type="Proteomes" id="UP000242525"/>
    </source>
</evidence>
<dbReference type="EMBL" id="CCBN010000012">
    <property type="protein sequence ID" value="CDO55635.1"/>
    <property type="molecule type" value="Genomic_DNA"/>
</dbReference>